<evidence type="ECO:0000259" key="4">
    <source>
        <dbReference type="Pfam" id="PF00582"/>
    </source>
</evidence>
<evidence type="ECO:0000256" key="1">
    <source>
        <dbReference type="ARBA" id="ARBA00008791"/>
    </source>
</evidence>
<feature type="domain" description="UspA" evidence="4">
    <location>
        <begin position="165"/>
        <end position="302"/>
    </location>
</feature>
<comment type="caution">
    <text evidence="5">The sequence shown here is derived from an EMBL/GenBank/DDBJ whole genome shotgun (WGS) entry which is preliminary data.</text>
</comment>
<feature type="domain" description="UspA" evidence="4">
    <location>
        <begin position="21"/>
        <end position="157"/>
    </location>
</feature>
<evidence type="ECO:0000256" key="3">
    <source>
        <dbReference type="ARBA" id="ARBA00022840"/>
    </source>
</evidence>
<accession>A0ABQ2VAV0</accession>
<reference evidence="6" key="1">
    <citation type="journal article" date="2019" name="Int. J. Syst. Evol. Microbiol.">
        <title>The Global Catalogue of Microorganisms (GCM) 10K type strain sequencing project: providing services to taxonomists for standard genome sequencing and annotation.</title>
        <authorList>
            <consortium name="The Broad Institute Genomics Platform"/>
            <consortium name="The Broad Institute Genome Sequencing Center for Infectious Disease"/>
            <person name="Wu L."/>
            <person name="Ma J."/>
        </authorList>
    </citation>
    <scope>NUCLEOTIDE SEQUENCE [LARGE SCALE GENOMIC DNA]</scope>
    <source>
        <strain evidence="6">JCM 3296</strain>
    </source>
</reference>
<dbReference type="Gene3D" id="3.40.50.620">
    <property type="entry name" value="HUPs"/>
    <property type="match status" value="2"/>
</dbReference>
<dbReference type="InterPro" id="IPR014729">
    <property type="entry name" value="Rossmann-like_a/b/a_fold"/>
</dbReference>
<dbReference type="PRINTS" id="PR01438">
    <property type="entry name" value="UNVRSLSTRESS"/>
</dbReference>
<gene>
    <name evidence="5" type="ORF">GCM10010178_80120</name>
</gene>
<dbReference type="PANTHER" id="PTHR46268:SF27">
    <property type="entry name" value="UNIVERSAL STRESS PROTEIN RV2623"/>
    <property type="match status" value="1"/>
</dbReference>
<sequence>MCGGIVGGMSDQRMKAPDAPVVVGIDGSASALAAASWAAAECARHQVPLRLVHGFMLPVNGYPDLVITAVEARHAIETQARDWLTEAAAAARATAPDVEITTEVVCCGGTALLVEESEKARLVVIGSQGLGTVTGLLVGSTALALAAHGRSPVVVVRGTEVPGGPVVVGVDGSPTSEAAVAFAFEEASLRGAPLTAVMTSQDFTVDSAYNVSRIAIDWAQVEEDERRLLAQRLAGWQEKYPDVEVRRVVLRDRPARALMRYGAEAQLLVVGSHDHGGFVGMLLGSTSQALVYHAPCPLAIVRKSE</sequence>
<keyword evidence="3" id="KW-0067">ATP-binding</keyword>
<comment type="similarity">
    <text evidence="1">Belongs to the universal stress protein A family.</text>
</comment>
<dbReference type="SUPFAM" id="SSF52402">
    <property type="entry name" value="Adenine nucleotide alpha hydrolases-like"/>
    <property type="match status" value="2"/>
</dbReference>
<dbReference type="Proteomes" id="UP000649573">
    <property type="component" value="Unassembled WGS sequence"/>
</dbReference>
<evidence type="ECO:0000256" key="2">
    <source>
        <dbReference type="ARBA" id="ARBA00022741"/>
    </source>
</evidence>
<dbReference type="EMBL" id="BMRE01000062">
    <property type="protein sequence ID" value="GGU76898.1"/>
    <property type="molecule type" value="Genomic_DNA"/>
</dbReference>
<evidence type="ECO:0000313" key="6">
    <source>
        <dbReference type="Proteomes" id="UP000649573"/>
    </source>
</evidence>
<dbReference type="PANTHER" id="PTHR46268">
    <property type="entry name" value="STRESS RESPONSE PROTEIN NHAX"/>
    <property type="match status" value="1"/>
</dbReference>
<name>A0ABQ2VAV0_9PSEU</name>
<organism evidence="5 6">
    <name type="scientific">Lentzea flava</name>
    <dbReference type="NCBI Taxonomy" id="103732"/>
    <lineage>
        <taxon>Bacteria</taxon>
        <taxon>Bacillati</taxon>
        <taxon>Actinomycetota</taxon>
        <taxon>Actinomycetes</taxon>
        <taxon>Pseudonocardiales</taxon>
        <taxon>Pseudonocardiaceae</taxon>
        <taxon>Lentzea</taxon>
    </lineage>
</organism>
<protein>
    <submittedName>
        <fullName evidence="5">Universal stress protein</fullName>
    </submittedName>
</protein>
<keyword evidence="6" id="KW-1185">Reference proteome</keyword>
<evidence type="ECO:0000313" key="5">
    <source>
        <dbReference type="EMBL" id="GGU76898.1"/>
    </source>
</evidence>
<dbReference type="InterPro" id="IPR006015">
    <property type="entry name" value="Universal_stress_UspA"/>
</dbReference>
<keyword evidence="2" id="KW-0547">Nucleotide-binding</keyword>
<dbReference type="InterPro" id="IPR006016">
    <property type="entry name" value="UspA"/>
</dbReference>
<dbReference type="Pfam" id="PF00582">
    <property type="entry name" value="Usp"/>
    <property type="match status" value="2"/>
</dbReference>
<proteinExistence type="inferred from homology"/>